<reference evidence="2" key="1">
    <citation type="submission" date="2022-03" db="EMBL/GenBank/DDBJ databases">
        <title>Complete genome sequence of Caldinitratiruptor microaerophilus.</title>
        <authorList>
            <person name="Mukaiyama R."/>
            <person name="Nishiyama T."/>
            <person name="Ueda K."/>
        </authorList>
    </citation>
    <scope>NUCLEOTIDE SEQUENCE</scope>
    <source>
        <strain evidence="2">JCM 16183</strain>
    </source>
</reference>
<name>A0AA35G8F1_9FIRM</name>
<gene>
    <name evidence="2" type="ORF">caldi_14530</name>
</gene>
<keyword evidence="3" id="KW-1185">Reference proteome</keyword>
<dbReference type="KEGG" id="cmic:caldi_14530"/>
<dbReference type="AlphaFoldDB" id="A0AA35G8F1"/>
<evidence type="ECO:0000256" key="1">
    <source>
        <dbReference type="SAM" id="MobiDB-lite"/>
    </source>
</evidence>
<dbReference type="EMBL" id="AP025628">
    <property type="protein sequence ID" value="BDG60363.1"/>
    <property type="molecule type" value="Genomic_DNA"/>
</dbReference>
<evidence type="ECO:0000313" key="2">
    <source>
        <dbReference type="EMBL" id="BDG60363.1"/>
    </source>
</evidence>
<sequence>MLAITAEVGAGKPTAIRALDDPPNRTRHLFAYIRDSRLTPSAPYRGVRTQLGVAPPSLFHGGEAKPLFERTLLEGSTLGGWQHAIVRDRAHVLTDAPLREAASSSAFPRTPTAGAPPRRPEPAPGAAPASRVRGHRRAWPAGRC</sequence>
<organism evidence="2 3">
    <name type="scientific">Caldinitratiruptor microaerophilus</name>
    <dbReference type="NCBI Taxonomy" id="671077"/>
    <lineage>
        <taxon>Bacteria</taxon>
        <taxon>Bacillati</taxon>
        <taxon>Bacillota</taxon>
        <taxon>Clostridia</taxon>
        <taxon>Eubacteriales</taxon>
        <taxon>Symbiobacteriaceae</taxon>
        <taxon>Caldinitratiruptor</taxon>
    </lineage>
</organism>
<accession>A0AA35G8F1</accession>
<evidence type="ECO:0000313" key="3">
    <source>
        <dbReference type="Proteomes" id="UP001163687"/>
    </source>
</evidence>
<feature type="region of interest" description="Disordered" evidence="1">
    <location>
        <begin position="97"/>
        <end position="144"/>
    </location>
</feature>
<proteinExistence type="predicted"/>
<protein>
    <submittedName>
        <fullName evidence="2">Uncharacterized protein</fullName>
    </submittedName>
</protein>
<dbReference type="Proteomes" id="UP001163687">
    <property type="component" value="Chromosome"/>
</dbReference>